<feature type="domain" description="Mannose-1-phosphate guanyltransferase C-terminal" evidence="1">
    <location>
        <begin position="1"/>
        <end position="56"/>
    </location>
</feature>
<dbReference type="SUPFAM" id="SSF51161">
    <property type="entry name" value="Trimeric LpxA-like enzymes"/>
    <property type="match status" value="1"/>
</dbReference>
<name>A0A0L0F918_9EUKA</name>
<gene>
    <name evidence="2" type="ORF">SARC_14849</name>
</gene>
<dbReference type="STRING" id="667725.A0A0L0F918"/>
<evidence type="ECO:0000259" key="1">
    <source>
        <dbReference type="Pfam" id="PF25087"/>
    </source>
</evidence>
<evidence type="ECO:0000313" key="3">
    <source>
        <dbReference type="Proteomes" id="UP000054560"/>
    </source>
</evidence>
<organism evidence="2 3">
    <name type="scientific">Sphaeroforma arctica JP610</name>
    <dbReference type="NCBI Taxonomy" id="667725"/>
    <lineage>
        <taxon>Eukaryota</taxon>
        <taxon>Ichthyosporea</taxon>
        <taxon>Ichthyophonida</taxon>
        <taxon>Sphaeroforma</taxon>
    </lineage>
</organism>
<dbReference type="Proteomes" id="UP000054560">
    <property type="component" value="Unassembled WGS sequence"/>
</dbReference>
<protein>
    <recommendedName>
        <fullName evidence="1">Mannose-1-phosphate guanyltransferase C-terminal domain-containing protein</fullName>
    </recommendedName>
</protein>
<proteinExistence type="predicted"/>
<dbReference type="eggNOG" id="KOG1460">
    <property type="taxonomic scope" value="Eukaryota"/>
</dbReference>
<dbReference type="GeneID" id="25915353"/>
<dbReference type="PANTHER" id="PTHR22572">
    <property type="entry name" value="SUGAR-1-PHOSPHATE GUANYL TRANSFERASE"/>
    <property type="match status" value="1"/>
</dbReference>
<dbReference type="InterPro" id="IPR011004">
    <property type="entry name" value="Trimer_LpxA-like_sf"/>
</dbReference>
<sequence>IGPNAVVGPRVRIYAGARVCNSIVLADALIEENACIINAIVGKNCVVRQWARVQGSYSDKKDEVFFKDGMKLPGIASLGVSTRCIE</sequence>
<dbReference type="RefSeq" id="XP_014146495.1">
    <property type="nucleotide sequence ID" value="XM_014291020.1"/>
</dbReference>
<dbReference type="Gene3D" id="2.160.10.10">
    <property type="entry name" value="Hexapeptide repeat proteins"/>
    <property type="match status" value="1"/>
</dbReference>
<evidence type="ECO:0000313" key="2">
    <source>
        <dbReference type="EMBL" id="KNC72593.1"/>
    </source>
</evidence>
<keyword evidence="3" id="KW-1185">Reference proteome</keyword>
<dbReference type="OrthoDB" id="285674at2759"/>
<dbReference type="EMBL" id="KQ246778">
    <property type="protein sequence ID" value="KNC72593.1"/>
    <property type="molecule type" value="Genomic_DNA"/>
</dbReference>
<feature type="non-terminal residue" evidence="2">
    <location>
        <position position="1"/>
    </location>
</feature>
<reference evidence="2 3" key="1">
    <citation type="submission" date="2011-02" db="EMBL/GenBank/DDBJ databases">
        <title>The Genome Sequence of Sphaeroforma arctica JP610.</title>
        <authorList>
            <consortium name="The Broad Institute Genome Sequencing Platform"/>
            <person name="Russ C."/>
            <person name="Cuomo C."/>
            <person name="Young S.K."/>
            <person name="Zeng Q."/>
            <person name="Gargeya S."/>
            <person name="Alvarado L."/>
            <person name="Berlin A."/>
            <person name="Chapman S.B."/>
            <person name="Chen Z."/>
            <person name="Freedman E."/>
            <person name="Gellesch M."/>
            <person name="Goldberg J."/>
            <person name="Griggs A."/>
            <person name="Gujja S."/>
            <person name="Heilman E."/>
            <person name="Heiman D."/>
            <person name="Howarth C."/>
            <person name="Mehta T."/>
            <person name="Neiman D."/>
            <person name="Pearson M."/>
            <person name="Roberts A."/>
            <person name="Saif S."/>
            <person name="Shea T."/>
            <person name="Shenoy N."/>
            <person name="Sisk P."/>
            <person name="Stolte C."/>
            <person name="Sykes S."/>
            <person name="White J."/>
            <person name="Yandava C."/>
            <person name="Burger G."/>
            <person name="Gray M.W."/>
            <person name="Holland P.W.H."/>
            <person name="King N."/>
            <person name="Lang F.B.F."/>
            <person name="Roger A.J."/>
            <person name="Ruiz-Trillo I."/>
            <person name="Haas B."/>
            <person name="Nusbaum C."/>
            <person name="Birren B."/>
        </authorList>
    </citation>
    <scope>NUCLEOTIDE SEQUENCE [LARGE SCALE GENOMIC DNA]</scope>
    <source>
        <strain evidence="2 3">JP610</strain>
    </source>
</reference>
<dbReference type="Pfam" id="PF25087">
    <property type="entry name" value="GMPPB_C"/>
    <property type="match status" value="1"/>
</dbReference>
<dbReference type="InterPro" id="IPR056729">
    <property type="entry name" value="GMPPB_C"/>
</dbReference>
<dbReference type="InterPro" id="IPR050486">
    <property type="entry name" value="Mannose-1P_guanyltransferase"/>
</dbReference>
<accession>A0A0L0F918</accession>
<dbReference type="AlphaFoldDB" id="A0A0L0F918"/>